<evidence type="ECO:0000313" key="11">
    <source>
        <dbReference type="RefSeq" id="XP_039145817.1"/>
    </source>
</evidence>
<dbReference type="RefSeq" id="XP_039145820.1">
    <property type="nucleotide sequence ID" value="XM_039289886.1"/>
</dbReference>
<evidence type="ECO:0000256" key="1">
    <source>
        <dbReference type="ARBA" id="ARBA00004477"/>
    </source>
</evidence>
<dbReference type="GO" id="GO:0005789">
    <property type="term" value="C:endoplasmic reticulum membrane"/>
    <property type="evidence" value="ECO:0007669"/>
    <property type="project" value="UniProtKB-SubCell"/>
</dbReference>
<dbReference type="RefSeq" id="XP_039145821.1">
    <property type="nucleotide sequence ID" value="XM_039289887.1"/>
</dbReference>
<reference evidence="11 12" key="1">
    <citation type="submission" date="2025-04" db="UniProtKB">
        <authorList>
            <consortium name="RefSeq"/>
        </authorList>
    </citation>
    <scope>IDENTIFICATION</scope>
</reference>
<evidence type="ECO:0000256" key="2">
    <source>
        <dbReference type="ARBA" id="ARBA00022448"/>
    </source>
</evidence>
<evidence type="ECO:0000256" key="3">
    <source>
        <dbReference type="ARBA" id="ARBA00022692"/>
    </source>
</evidence>
<evidence type="ECO:0000313" key="18">
    <source>
        <dbReference type="RefSeq" id="XP_039145824.1"/>
    </source>
</evidence>
<dbReference type="GO" id="GO:0009734">
    <property type="term" value="P:auxin-activated signaling pathway"/>
    <property type="evidence" value="ECO:0007669"/>
    <property type="project" value="UniProtKB-KW"/>
</dbReference>
<feature type="transmembrane region" description="Helical" evidence="9">
    <location>
        <begin position="368"/>
        <end position="388"/>
    </location>
</feature>
<feature type="transmembrane region" description="Helical" evidence="9">
    <location>
        <begin position="106"/>
        <end position="127"/>
    </location>
</feature>
<keyword evidence="4 9" id="KW-1133">Transmembrane helix</keyword>
<feature type="transmembrane region" description="Helical" evidence="9">
    <location>
        <begin position="298"/>
        <end position="316"/>
    </location>
</feature>
<dbReference type="RefSeq" id="XP_039145824.1">
    <property type="nucleotide sequence ID" value="XM_039289890.1"/>
</dbReference>
<dbReference type="RefSeq" id="XP_039145823.1">
    <property type="nucleotide sequence ID" value="XM_039289889.1"/>
</dbReference>
<gene>
    <name evidence="11 12 13 14 15 16 17 18" type="primary">LOC120283080</name>
</gene>
<keyword evidence="10" id="KW-1185">Reference proteome</keyword>
<evidence type="ECO:0000313" key="10">
    <source>
        <dbReference type="Proteomes" id="UP001515500"/>
    </source>
</evidence>
<comment type="function">
    <text evidence="7">Involved in cellular auxin homeostasis by regulating auxin metabolism. Regulates intracellular auxin accumulation at the endoplasmic reticulum and thus auxin availability for nuclear auxin signaling.</text>
</comment>
<keyword evidence="6" id="KW-0927">Auxin signaling pathway</keyword>
<feature type="transmembrane region" description="Helical" evidence="9">
    <location>
        <begin position="395"/>
        <end position="419"/>
    </location>
</feature>
<evidence type="ECO:0000256" key="4">
    <source>
        <dbReference type="ARBA" id="ARBA00022989"/>
    </source>
</evidence>
<evidence type="ECO:0000313" key="14">
    <source>
        <dbReference type="RefSeq" id="XP_039145820.1"/>
    </source>
</evidence>
<evidence type="ECO:0000313" key="16">
    <source>
        <dbReference type="RefSeq" id="XP_039145822.1"/>
    </source>
</evidence>
<dbReference type="InterPro" id="IPR045033">
    <property type="entry name" value="PILS1/3/4/5/7"/>
</dbReference>
<evidence type="ECO:0000256" key="6">
    <source>
        <dbReference type="ARBA" id="ARBA00023294"/>
    </source>
</evidence>
<organism evidence="10 18">
    <name type="scientific">Dioscorea cayennensis subsp. rotundata</name>
    <name type="common">White Guinea yam</name>
    <name type="synonym">Dioscorea rotundata</name>
    <dbReference type="NCBI Taxonomy" id="55577"/>
    <lineage>
        <taxon>Eukaryota</taxon>
        <taxon>Viridiplantae</taxon>
        <taxon>Streptophyta</taxon>
        <taxon>Embryophyta</taxon>
        <taxon>Tracheophyta</taxon>
        <taxon>Spermatophyta</taxon>
        <taxon>Magnoliopsida</taxon>
        <taxon>Liliopsida</taxon>
        <taxon>Dioscoreales</taxon>
        <taxon>Dioscoreaceae</taxon>
        <taxon>Dioscorea</taxon>
    </lineage>
</organism>
<dbReference type="Proteomes" id="UP001515500">
    <property type="component" value="Chromosome 3"/>
</dbReference>
<feature type="transmembrane region" description="Helical" evidence="9">
    <location>
        <begin position="147"/>
        <end position="168"/>
    </location>
</feature>
<dbReference type="RefSeq" id="XP_039145819.1">
    <property type="nucleotide sequence ID" value="XM_039289885.1"/>
</dbReference>
<dbReference type="RefSeq" id="XP_039145822.1">
    <property type="nucleotide sequence ID" value="XM_039289888.1"/>
</dbReference>
<dbReference type="GeneID" id="120283080"/>
<name>A0AB40D2E5_DIOCR</name>
<keyword evidence="3 9" id="KW-0812">Transmembrane</keyword>
<feature type="transmembrane region" description="Helical" evidence="9">
    <location>
        <begin position="6"/>
        <end position="34"/>
    </location>
</feature>
<dbReference type="PANTHER" id="PTHR31651:SF33">
    <property type="entry name" value="PROTEIN PIN-LIKES 1"/>
    <property type="match status" value="1"/>
</dbReference>
<proteinExistence type="inferred from homology"/>
<feature type="transmembrane region" description="Helical" evidence="9">
    <location>
        <begin position="328"/>
        <end position="348"/>
    </location>
</feature>
<dbReference type="GO" id="GO:0080162">
    <property type="term" value="P:endoplasmic reticulum to cytosol auxin transport"/>
    <property type="evidence" value="ECO:0007669"/>
    <property type="project" value="InterPro"/>
</dbReference>
<evidence type="ECO:0000313" key="17">
    <source>
        <dbReference type="RefSeq" id="XP_039145823.1"/>
    </source>
</evidence>
<evidence type="ECO:0000256" key="9">
    <source>
        <dbReference type="SAM" id="Phobius"/>
    </source>
</evidence>
<feature type="transmembrane region" description="Helical" evidence="9">
    <location>
        <begin position="258"/>
        <end position="278"/>
    </location>
</feature>
<feature type="transmembrane region" description="Helical" evidence="9">
    <location>
        <begin position="46"/>
        <end position="64"/>
    </location>
</feature>
<sequence>MGLFQLFIAASVPVLNVLLITGVGSFLATGRVGILCEEARKHMNNVVFFVFNPSLVSTNLARTVTLENVVLMWFMPINIFLTFLLGSLLGWVVIHLTKAPPPSRGLIIGCCAAGNLGNMLLIIIPAICKEKGSPFGDPDACHTFGLAYVSLSMAIGAVFIWSYVYNMVRISSNAIGEKLISNPQKRPIILEENAKLIPSNHTGEKLLLQSGLSSDCPAEQRLPITAYAESSTKPKLPILDQFKNGLSNIGCAIDLKKLFAPSTIGVIIGFIIGMVPQIRKAIIGESAPLRFVQESASLLGDGAIPTVTLIMGGNLLRGLHGSGTQFSVIIGVIAVRYVMLPLIGMIIVKGAIRLGLVHSDPLYQFVLLLQYALPPAMNMGTITQLFGAGEKECSVIFLWAYALASVSLTLWSTFFMWLVS</sequence>
<keyword evidence="2" id="KW-0813">Transport</keyword>
<evidence type="ECO:0000256" key="7">
    <source>
        <dbReference type="ARBA" id="ARBA00025100"/>
    </source>
</evidence>
<evidence type="ECO:0000313" key="15">
    <source>
        <dbReference type="RefSeq" id="XP_039145821.1"/>
    </source>
</evidence>
<comment type="similarity">
    <text evidence="8">Belongs to the auxin efflux carrier (TC 2.A.69.2) family.</text>
</comment>
<dbReference type="InterPro" id="IPR004776">
    <property type="entry name" value="Mem_transp_PIN-like"/>
</dbReference>
<feature type="transmembrane region" description="Helical" evidence="9">
    <location>
        <begin position="70"/>
        <end position="94"/>
    </location>
</feature>
<dbReference type="AlphaFoldDB" id="A0AB40D2E5"/>
<evidence type="ECO:0000313" key="13">
    <source>
        <dbReference type="RefSeq" id="XP_039145819.1"/>
    </source>
</evidence>
<evidence type="ECO:0000313" key="12">
    <source>
        <dbReference type="RefSeq" id="XP_039145818.1"/>
    </source>
</evidence>
<evidence type="ECO:0000256" key="5">
    <source>
        <dbReference type="ARBA" id="ARBA00023136"/>
    </source>
</evidence>
<dbReference type="RefSeq" id="XP_039145817.1">
    <property type="nucleotide sequence ID" value="XM_039289883.1"/>
</dbReference>
<dbReference type="RefSeq" id="XP_039145818.1">
    <property type="nucleotide sequence ID" value="XM_039289884.1"/>
</dbReference>
<evidence type="ECO:0000256" key="8">
    <source>
        <dbReference type="ARBA" id="ARBA00025752"/>
    </source>
</evidence>
<protein>
    <submittedName>
        <fullName evidence="11 12">Protein PIN-LIKES 3-like</fullName>
    </submittedName>
</protein>
<comment type="subcellular location">
    <subcellularLocation>
        <location evidence="1">Endoplasmic reticulum membrane</location>
        <topology evidence="1">Multi-pass membrane protein</topology>
    </subcellularLocation>
</comment>
<dbReference type="PANTHER" id="PTHR31651">
    <property type="match status" value="1"/>
</dbReference>
<accession>A0AB40D2E5</accession>
<keyword evidence="5 9" id="KW-0472">Membrane</keyword>
<dbReference type="Pfam" id="PF03547">
    <property type="entry name" value="Mem_trans"/>
    <property type="match status" value="1"/>
</dbReference>